<comment type="caution">
    <text evidence="11">The sequence shown here is derived from an EMBL/GenBank/DDBJ whole genome shotgun (WGS) entry which is preliminary data.</text>
</comment>
<dbReference type="PANTHER" id="PTHR13454">
    <property type="entry name" value="PROTEIN MCM10 HOMOLOG"/>
    <property type="match status" value="1"/>
</dbReference>
<evidence type="ECO:0000259" key="10">
    <source>
        <dbReference type="SMART" id="SM01280"/>
    </source>
</evidence>
<dbReference type="InterPro" id="IPR055065">
    <property type="entry name" value="OB_MCM10"/>
</dbReference>
<keyword evidence="5" id="KW-0479">Metal-binding</keyword>
<feature type="compositionally biased region" description="Basic and acidic residues" evidence="9">
    <location>
        <begin position="491"/>
        <end position="503"/>
    </location>
</feature>
<keyword evidence="4" id="KW-0235">DNA replication</keyword>
<dbReference type="InterPro" id="IPR056791">
    <property type="entry name" value="Znf_Mcm10_C"/>
</dbReference>
<feature type="region of interest" description="Disordered" evidence="9">
    <location>
        <begin position="69"/>
        <end position="111"/>
    </location>
</feature>
<dbReference type="EMBL" id="JARGDH010000005">
    <property type="protein sequence ID" value="KAL0267230.1"/>
    <property type="molecule type" value="Genomic_DNA"/>
</dbReference>
<feature type="domain" description="Replication factor Mcm10 C-terminal" evidence="10">
    <location>
        <begin position="350"/>
        <end position="691"/>
    </location>
</feature>
<dbReference type="Pfam" id="PF09329">
    <property type="entry name" value="zf-primase"/>
    <property type="match status" value="1"/>
</dbReference>
<dbReference type="GO" id="GO:0043596">
    <property type="term" value="C:nuclear replication fork"/>
    <property type="evidence" value="ECO:0007669"/>
    <property type="project" value="TreeGrafter"/>
</dbReference>
<keyword evidence="7" id="KW-0862">Zinc</keyword>
<keyword evidence="8" id="KW-0539">Nucleus</keyword>
<evidence type="ECO:0000256" key="2">
    <source>
        <dbReference type="ARBA" id="ARBA00009679"/>
    </source>
</evidence>
<accession>A0AAW2HBT5</accession>
<feature type="compositionally biased region" description="Basic and acidic residues" evidence="9">
    <location>
        <begin position="69"/>
        <end position="78"/>
    </location>
</feature>
<gene>
    <name evidence="11" type="ORF">PYX00_009565</name>
</gene>
<evidence type="ECO:0000313" key="11">
    <source>
        <dbReference type="EMBL" id="KAL0267230.1"/>
    </source>
</evidence>
<dbReference type="InterPro" id="IPR040184">
    <property type="entry name" value="Mcm10"/>
</dbReference>
<feature type="compositionally biased region" description="Basic and acidic residues" evidence="9">
    <location>
        <begin position="510"/>
        <end position="526"/>
    </location>
</feature>
<dbReference type="SMART" id="SM01280">
    <property type="entry name" value="Mcm10"/>
    <property type="match status" value="1"/>
</dbReference>
<dbReference type="EMBL" id="JARGDH010000005">
    <property type="protein sequence ID" value="KAL0267231.1"/>
    <property type="molecule type" value="Genomic_DNA"/>
</dbReference>
<protein>
    <recommendedName>
        <fullName evidence="3">Protein MCM10 homolog</fullName>
    </recommendedName>
</protein>
<evidence type="ECO:0000256" key="4">
    <source>
        <dbReference type="ARBA" id="ARBA00022705"/>
    </source>
</evidence>
<dbReference type="InterPro" id="IPR015411">
    <property type="entry name" value="Rep_factor_Mcm10_C"/>
</dbReference>
<keyword evidence="6" id="KW-0863">Zinc-finger</keyword>
<dbReference type="InterPro" id="IPR015408">
    <property type="entry name" value="Znf_Mcm10/DnaG"/>
</dbReference>
<dbReference type="GO" id="GO:0008270">
    <property type="term" value="F:zinc ion binding"/>
    <property type="evidence" value="ECO:0007669"/>
    <property type="project" value="UniProtKB-KW"/>
</dbReference>
<dbReference type="Pfam" id="PF22379">
    <property type="entry name" value="OB_MCM10"/>
    <property type="match status" value="1"/>
</dbReference>
<evidence type="ECO:0000256" key="8">
    <source>
        <dbReference type="ARBA" id="ARBA00023242"/>
    </source>
</evidence>
<dbReference type="Gene3D" id="2.40.50.140">
    <property type="entry name" value="Nucleic acid-binding proteins"/>
    <property type="match status" value="1"/>
</dbReference>
<organism evidence="11">
    <name type="scientific">Menopon gallinae</name>
    <name type="common">poultry shaft louse</name>
    <dbReference type="NCBI Taxonomy" id="328185"/>
    <lineage>
        <taxon>Eukaryota</taxon>
        <taxon>Metazoa</taxon>
        <taxon>Ecdysozoa</taxon>
        <taxon>Arthropoda</taxon>
        <taxon>Hexapoda</taxon>
        <taxon>Insecta</taxon>
        <taxon>Pterygota</taxon>
        <taxon>Neoptera</taxon>
        <taxon>Paraneoptera</taxon>
        <taxon>Psocodea</taxon>
        <taxon>Troctomorpha</taxon>
        <taxon>Phthiraptera</taxon>
        <taxon>Amblycera</taxon>
        <taxon>Menoponidae</taxon>
        <taxon>Menopon</taxon>
    </lineage>
</organism>
<dbReference type="InterPro" id="IPR012340">
    <property type="entry name" value="NA-bd_OB-fold"/>
</dbReference>
<proteinExistence type="inferred from homology"/>
<dbReference type="Pfam" id="PF09332">
    <property type="entry name" value="Mcm10"/>
    <property type="match status" value="1"/>
</dbReference>
<evidence type="ECO:0000256" key="1">
    <source>
        <dbReference type="ARBA" id="ARBA00004123"/>
    </source>
</evidence>
<feature type="compositionally biased region" description="Acidic residues" evidence="9">
    <location>
        <begin position="85"/>
        <end position="95"/>
    </location>
</feature>
<evidence type="ECO:0000256" key="7">
    <source>
        <dbReference type="ARBA" id="ARBA00022833"/>
    </source>
</evidence>
<dbReference type="GO" id="GO:0003697">
    <property type="term" value="F:single-stranded DNA binding"/>
    <property type="evidence" value="ECO:0007669"/>
    <property type="project" value="InterPro"/>
</dbReference>
<name>A0AAW2HBT5_9NEOP</name>
<dbReference type="GO" id="GO:0003688">
    <property type="term" value="F:DNA replication origin binding"/>
    <property type="evidence" value="ECO:0007669"/>
    <property type="project" value="TreeGrafter"/>
</dbReference>
<comment type="subcellular location">
    <subcellularLocation>
        <location evidence="1">Nucleus</location>
    </subcellularLocation>
</comment>
<feature type="region of interest" description="Disordered" evidence="9">
    <location>
        <begin position="423"/>
        <end position="454"/>
    </location>
</feature>
<feature type="compositionally biased region" description="Low complexity" evidence="9">
    <location>
        <begin position="430"/>
        <end position="441"/>
    </location>
</feature>
<dbReference type="AlphaFoldDB" id="A0AAW2HBT5"/>
<comment type="similarity">
    <text evidence="2">Belongs to the MCM10 family.</text>
</comment>
<evidence type="ECO:0000256" key="9">
    <source>
        <dbReference type="SAM" id="MobiDB-lite"/>
    </source>
</evidence>
<dbReference type="PANTHER" id="PTHR13454:SF11">
    <property type="entry name" value="PROTEIN MCM10 HOMOLOG"/>
    <property type="match status" value="1"/>
</dbReference>
<feature type="region of interest" description="Disordered" evidence="9">
    <location>
        <begin position="484"/>
        <end position="535"/>
    </location>
</feature>
<dbReference type="GO" id="GO:0006270">
    <property type="term" value="P:DNA replication initiation"/>
    <property type="evidence" value="ECO:0007669"/>
    <property type="project" value="InterPro"/>
</dbReference>
<reference evidence="11" key="1">
    <citation type="journal article" date="2024" name="Gigascience">
        <title>Chromosome-level genome of the poultry shaft louse Menopon gallinae provides insight into the host-switching and adaptive evolution of parasitic lice.</title>
        <authorList>
            <person name="Xu Y."/>
            <person name="Ma L."/>
            <person name="Liu S."/>
            <person name="Liang Y."/>
            <person name="Liu Q."/>
            <person name="He Z."/>
            <person name="Tian L."/>
            <person name="Duan Y."/>
            <person name="Cai W."/>
            <person name="Li H."/>
            <person name="Song F."/>
        </authorList>
    </citation>
    <scope>NUCLEOTIDE SEQUENCE</scope>
    <source>
        <strain evidence="11">Cailab_2023a</strain>
    </source>
</reference>
<sequence length="707" mass="79323">MEDASAQDNLTASLLEEVFSAVELLKESEKHVDSPSTKSGPSFLAEEYSADLNAALGKAKVPEKKAIALKETKTETRTSNHSFIQEDEISDPEDPDPFKEGEGTKWITSTTKLNSSLNKPSNYFSDGTPKNGNKWADFKSVKEKLSNTIKEFDSPKDTLVDPVLYMNIINPKVSSTVLKARMTDRVAVPPFKIKKYLSTTDVKDVNWVTGGAIVGKFVTKSQKGNPYCIWTLSDLRGDIKTITVFLFGSAYKEFWKLALGVVVGILNPSLLENKNNKSEATLRVDRSEAIMVFGTSKDYGICKSKKNNGENCTAVVNKAQCEYCIYHVKQVYEKASRRPELQAHFTGKGLSNLRNKVLGKDEVFYAGKLYTASKGKTALSQSERLLQAQRMVPEGMDNTIKLKKDRELMQRLNGEIQTVSKSKGIDGRLSSTSKTTPVSVPDAELNKPKMGDSAVSKPKMIDLDLPITNKQVLRARANAIKYIRQNGPLKKPNDGRSSKRTPEQIKAVKRKFEAEEEQRKKIKTGEDSENNPKNALKKKLEKSGITEKFLELMNAPIENADLLKEAESEEREKYFTKLEFREKMEEKMATTYKIDCKAVRCLKCNYKSFSASELCKKERHPLKLVNAVKRFWKCGDCSTRTVSLELIPLQPCKTCGGSKWERASMLPEKKTQVLPNEKLSIRGHEEKFIGSSTRNPNINLLVPDEES</sequence>
<evidence type="ECO:0000256" key="6">
    <source>
        <dbReference type="ARBA" id="ARBA00022771"/>
    </source>
</evidence>
<dbReference type="Pfam" id="PF24863">
    <property type="entry name" value="zf-CCCH_Mcm10"/>
    <property type="match status" value="1"/>
</dbReference>
<evidence type="ECO:0000256" key="5">
    <source>
        <dbReference type="ARBA" id="ARBA00022723"/>
    </source>
</evidence>
<evidence type="ECO:0000256" key="3">
    <source>
        <dbReference type="ARBA" id="ARBA00017770"/>
    </source>
</evidence>